<dbReference type="PIRSF" id="PIRSF000332">
    <property type="entry name" value="FMO"/>
    <property type="match status" value="1"/>
</dbReference>
<evidence type="ECO:0000256" key="10">
    <source>
        <dbReference type="ARBA" id="ARBA00023002"/>
    </source>
</evidence>
<dbReference type="GO" id="GO:0034899">
    <property type="term" value="F:trimethylamine monooxygenase activity"/>
    <property type="evidence" value="ECO:0007669"/>
    <property type="project" value="UniProtKB-EC"/>
</dbReference>
<comment type="cofactor">
    <cofactor evidence="1 18 19">
        <name>FAD</name>
        <dbReference type="ChEBI" id="CHEBI:57692"/>
    </cofactor>
</comment>
<keyword evidence="10 18" id="KW-0560">Oxidoreductase</keyword>
<dbReference type="GO" id="GO:0050661">
    <property type="term" value="F:NADP binding"/>
    <property type="evidence" value="ECO:0007669"/>
    <property type="project" value="InterPro"/>
</dbReference>
<dbReference type="GO" id="GO:0050660">
    <property type="term" value="F:flavin adenine dinucleotide binding"/>
    <property type="evidence" value="ECO:0007669"/>
    <property type="project" value="InterPro"/>
</dbReference>
<dbReference type="EMBL" id="BGPR01007973">
    <property type="protein sequence ID" value="GBN30747.1"/>
    <property type="molecule type" value="Genomic_DNA"/>
</dbReference>
<comment type="catalytic activity">
    <reaction evidence="14">
        <text>hypotaurine + NADH + O2 + H(+) = taurine + NAD(+) + H2O</text>
        <dbReference type="Rhea" id="RHEA:74111"/>
        <dbReference type="ChEBI" id="CHEBI:15377"/>
        <dbReference type="ChEBI" id="CHEBI:15378"/>
        <dbReference type="ChEBI" id="CHEBI:15379"/>
        <dbReference type="ChEBI" id="CHEBI:57540"/>
        <dbReference type="ChEBI" id="CHEBI:57853"/>
        <dbReference type="ChEBI" id="CHEBI:57945"/>
        <dbReference type="ChEBI" id="CHEBI:507393"/>
        <dbReference type="EC" id="1.14.13.8"/>
    </reaction>
    <physiologicalReaction direction="left-to-right" evidence="14">
        <dbReference type="Rhea" id="RHEA:74112"/>
    </physiologicalReaction>
</comment>
<comment type="subcellular location">
    <subcellularLocation>
        <location evidence="2">Endoplasmic reticulum membrane</location>
        <topology evidence="2">Single-pass membrane protein</topology>
    </subcellularLocation>
</comment>
<dbReference type="OrthoDB" id="6428144at2759"/>
<evidence type="ECO:0000256" key="1">
    <source>
        <dbReference type="ARBA" id="ARBA00001974"/>
    </source>
</evidence>
<evidence type="ECO:0000256" key="4">
    <source>
        <dbReference type="ARBA" id="ARBA00022630"/>
    </source>
</evidence>
<evidence type="ECO:0000313" key="21">
    <source>
        <dbReference type="Proteomes" id="UP000499080"/>
    </source>
</evidence>
<comment type="catalytic activity">
    <reaction evidence="15">
        <text>hypotaurine + NADPH + O2 + H(+) = taurine + NADP(+) + H2O</text>
        <dbReference type="Rhea" id="RHEA:69819"/>
        <dbReference type="ChEBI" id="CHEBI:15377"/>
        <dbReference type="ChEBI" id="CHEBI:15378"/>
        <dbReference type="ChEBI" id="CHEBI:15379"/>
        <dbReference type="ChEBI" id="CHEBI:57783"/>
        <dbReference type="ChEBI" id="CHEBI:57853"/>
        <dbReference type="ChEBI" id="CHEBI:58349"/>
        <dbReference type="ChEBI" id="CHEBI:507393"/>
        <dbReference type="EC" id="1.14.13.8"/>
    </reaction>
    <physiologicalReaction direction="left-to-right" evidence="15">
        <dbReference type="Rhea" id="RHEA:69820"/>
    </physiologicalReaction>
</comment>
<accession>A0A4Y2MY32</accession>
<comment type="similarity">
    <text evidence="3 18 19">Belongs to the FMO family.</text>
</comment>
<dbReference type="GO" id="GO:0047822">
    <property type="term" value="F:hypotaurine monooxygenase activity"/>
    <property type="evidence" value="ECO:0007669"/>
    <property type="project" value="RHEA"/>
</dbReference>
<sequence>MASGNKRIAVIGGGAAGIASLVELKEEGGFDLICFEKTDNYCGTWCYREESAVGIASIMPTTHMVSSKEISAISNFPPRKEYSNFMRHDLVYEYLQEYGKLHDVLKYIQFNSEVTEVKRLDDFEETGRWKVTVKNTSTGEITTGVYEGIMVCIGHINRPSMPSYPGQELFKGNLLHSHSVKGVETYKNKTIVVVGMGCSGLDSAIEMSNVAKQVYLSARNGVHVVNRVGLNGIPYDYALFRPYLYQLMDIFPIKFVSWCVETGYLDTQFNHKLYAVVPKQHLLTRDPSVTSNFSAKLINGAVIQKPGIQRFTEDGVIFEGETEVTKADVVIMATGYTWNFPFLEEGVLVREEDRLDLYKCVFPIQLKHPTLAFIGFISPFGPGFPPGELQCRWVAQVFAGKCKLPSQKEMLKHTKKRYKTNVARYGPSEKVSIKVDFIQYCDEIAVEFGAKPDLLNYFFTDIKLFSKIMFGPSLAYQYRLQGPHPWNGAREAIMTSEERMLFPLARRESNVHENIFKRLFRKSLSATVF</sequence>
<name>A0A4Y2MY32_ARAVE</name>
<keyword evidence="8 18" id="KW-0521">NADP</keyword>
<comment type="caution">
    <text evidence="20">The sequence shown here is derived from an EMBL/GenBank/DDBJ whole genome shotgun (WGS) entry which is preliminary data.</text>
</comment>
<evidence type="ECO:0000256" key="6">
    <source>
        <dbReference type="ARBA" id="ARBA00022824"/>
    </source>
</evidence>
<keyword evidence="11 18" id="KW-0503">Monooxygenase</keyword>
<dbReference type="InterPro" id="IPR036188">
    <property type="entry name" value="FAD/NAD-bd_sf"/>
</dbReference>
<comment type="catalytic activity">
    <reaction evidence="17">
        <text>N,N-dimethylaniline + NADPH + O2 + H(+) = N,N-dimethylaniline N-oxide + NADP(+) + H2O</text>
        <dbReference type="Rhea" id="RHEA:24468"/>
        <dbReference type="ChEBI" id="CHEBI:15377"/>
        <dbReference type="ChEBI" id="CHEBI:15378"/>
        <dbReference type="ChEBI" id="CHEBI:15379"/>
        <dbReference type="ChEBI" id="CHEBI:16269"/>
        <dbReference type="ChEBI" id="CHEBI:17735"/>
        <dbReference type="ChEBI" id="CHEBI:57783"/>
        <dbReference type="ChEBI" id="CHEBI:58349"/>
        <dbReference type="EC" id="1.14.13.8"/>
    </reaction>
    <physiologicalReaction direction="left-to-right" evidence="17">
        <dbReference type="Rhea" id="RHEA:24469"/>
    </physiologicalReaction>
</comment>
<dbReference type="AlphaFoldDB" id="A0A4Y2MY32"/>
<dbReference type="GO" id="GO:0005789">
    <property type="term" value="C:endoplasmic reticulum membrane"/>
    <property type="evidence" value="ECO:0007669"/>
    <property type="project" value="UniProtKB-SubCell"/>
</dbReference>
<evidence type="ECO:0000256" key="14">
    <source>
        <dbReference type="ARBA" id="ARBA00047338"/>
    </source>
</evidence>
<dbReference type="PRINTS" id="PR00370">
    <property type="entry name" value="FMOXYGENASE"/>
</dbReference>
<evidence type="ECO:0000256" key="16">
    <source>
        <dbReference type="ARBA" id="ARBA00048088"/>
    </source>
</evidence>
<keyword evidence="4 18" id="KW-0285">Flavoprotein</keyword>
<dbReference type="PANTHER" id="PTHR23023">
    <property type="entry name" value="DIMETHYLANILINE MONOOXYGENASE"/>
    <property type="match status" value="1"/>
</dbReference>
<keyword evidence="5" id="KW-0812">Transmembrane</keyword>
<dbReference type="Pfam" id="PF00743">
    <property type="entry name" value="FMO-like"/>
    <property type="match status" value="1"/>
</dbReference>
<evidence type="ECO:0000256" key="15">
    <source>
        <dbReference type="ARBA" id="ARBA00048041"/>
    </source>
</evidence>
<evidence type="ECO:0000313" key="20">
    <source>
        <dbReference type="EMBL" id="GBN30747.1"/>
    </source>
</evidence>
<dbReference type="Gene3D" id="3.50.50.60">
    <property type="entry name" value="FAD/NAD(P)-binding domain"/>
    <property type="match status" value="2"/>
</dbReference>
<reference evidence="20 21" key="1">
    <citation type="journal article" date="2019" name="Sci. Rep.">
        <title>Orb-weaving spider Araneus ventricosus genome elucidates the spidroin gene catalogue.</title>
        <authorList>
            <person name="Kono N."/>
            <person name="Nakamura H."/>
            <person name="Ohtoshi R."/>
            <person name="Moran D.A.P."/>
            <person name="Shinohara A."/>
            <person name="Yoshida Y."/>
            <person name="Fujiwara M."/>
            <person name="Mori M."/>
            <person name="Tomita M."/>
            <person name="Arakawa K."/>
        </authorList>
    </citation>
    <scope>NUCLEOTIDE SEQUENCE [LARGE SCALE GENOMIC DNA]</scope>
</reference>
<keyword evidence="12 18" id="KW-0472">Membrane</keyword>
<protein>
    <recommendedName>
        <fullName evidence="19">Flavin-containing monooxygenase</fullName>
        <ecNumber evidence="19">1.-.-.-</ecNumber>
    </recommendedName>
</protein>
<evidence type="ECO:0000256" key="9">
    <source>
        <dbReference type="ARBA" id="ARBA00022989"/>
    </source>
</evidence>
<dbReference type="EC" id="1.-.-.-" evidence="19"/>
<evidence type="ECO:0000256" key="12">
    <source>
        <dbReference type="ARBA" id="ARBA00023136"/>
    </source>
</evidence>
<dbReference type="FunFam" id="3.50.50.60:FF:000159">
    <property type="entry name" value="Dimethylaniline monooxygenase [N-oxide-forming]"/>
    <property type="match status" value="1"/>
</dbReference>
<evidence type="ECO:0000256" key="19">
    <source>
        <dbReference type="RuleBase" id="RU361177"/>
    </source>
</evidence>
<gene>
    <name evidence="20" type="primary">Fmo2_13</name>
    <name evidence="20" type="ORF">AVEN_104245_1</name>
</gene>
<dbReference type="Proteomes" id="UP000499080">
    <property type="component" value="Unassembled WGS sequence"/>
</dbReference>
<comment type="function">
    <text evidence="13">Broad spectrum monooxygenase that catalyzes the oxygenation of a wide variety of nitrogen- and sulfur-containing compounds including xenobiotics. Catalyzes the S-oxygenation of hypotaurine to produce taurine, an organic osmolyte involved in cell volume regulation as well as a variety of cytoprotective and developmental processes. In vitro, catalyzes the N-oxygenation of trimethylamine (TMA) to produce trimethylamine N-oxide (TMAO) and could therefore participate to the detoxification of this compound that is generated by the action of gut microbiota from dietary precursors such as choline, choline containing compounds, betaine or L-carnitine.</text>
</comment>
<proteinExistence type="inferred from homology"/>
<dbReference type="InterPro" id="IPR050346">
    <property type="entry name" value="FMO-like"/>
</dbReference>
<dbReference type="InterPro" id="IPR020946">
    <property type="entry name" value="Flavin_mOase-like"/>
</dbReference>
<evidence type="ECO:0000256" key="13">
    <source>
        <dbReference type="ARBA" id="ARBA00045957"/>
    </source>
</evidence>
<dbReference type="GO" id="GO:0004499">
    <property type="term" value="F:N,N-dimethylaniline monooxygenase activity"/>
    <property type="evidence" value="ECO:0007669"/>
    <property type="project" value="UniProtKB-UniRule"/>
</dbReference>
<organism evidence="20 21">
    <name type="scientific">Araneus ventricosus</name>
    <name type="common">Orbweaver spider</name>
    <name type="synonym">Epeira ventricosa</name>
    <dbReference type="NCBI Taxonomy" id="182803"/>
    <lineage>
        <taxon>Eukaryota</taxon>
        <taxon>Metazoa</taxon>
        <taxon>Ecdysozoa</taxon>
        <taxon>Arthropoda</taxon>
        <taxon>Chelicerata</taxon>
        <taxon>Arachnida</taxon>
        <taxon>Araneae</taxon>
        <taxon>Araneomorphae</taxon>
        <taxon>Entelegynae</taxon>
        <taxon>Araneoidea</taxon>
        <taxon>Araneidae</taxon>
        <taxon>Araneus</taxon>
    </lineage>
</organism>
<keyword evidence="7 18" id="KW-0274">FAD</keyword>
<dbReference type="SUPFAM" id="SSF51905">
    <property type="entry name" value="FAD/NAD(P)-binding domain"/>
    <property type="match status" value="2"/>
</dbReference>
<comment type="catalytic activity">
    <reaction evidence="16">
        <text>trimethylamine + NADPH + O2 = trimethylamine N-oxide + NADP(+) + H2O</text>
        <dbReference type="Rhea" id="RHEA:31979"/>
        <dbReference type="ChEBI" id="CHEBI:15377"/>
        <dbReference type="ChEBI" id="CHEBI:15379"/>
        <dbReference type="ChEBI" id="CHEBI:15724"/>
        <dbReference type="ChEBI" id="CHEBI:57783"/>
        <dbReference type="ChEBI" id="CHEBI:58349"/>
        <dbReference type="ChEBI" id="CHEBI:58389"/>
        <dbReference type="EC" id="1.14.13.148"/>
    </reaction>
    <physiologicalReaction direction="left-to-right" evidence="16">
        <dbReference type="Rhea" id="RHEA:31980"/>
    </physiologicalReaction>
</comment>
<evidence type="ECO:0000256" key="8">
    <source>
        <dbReference type="ARBA" id="ARBA00022857"/>
    </source>
</evidence>
<evidence type="ECO:0000256" key="2">
    <source>
        <dbReference type="ARBA" id="ARBA00004389"/>
    </source>
</evidence>
<keyword evidence="6 18" id="KW-0256">Endoplasmic reticulum</keyword>
<evidence type="ECO:0000256" key="17">
    <source>
        <dbReference type="ARBA" id="ARBA00049443"/>
    </source>
</evidence>
<evidence type="ECO:0000256" key="7">
    <source>
        <dbReference type="ARBA" id="ARBA00022827"/>
    </source>
</evidence>
<dbReference type="InterPro" id="IPR000960">
    <property type="entry name" value="Flavin_mOase"/>
</dbReference>
<keyword evidence="21" id="KW-1185">Reference proteome</keyword>
<evidence type="ECO:0000256" key="18">
    <source>
        <dbReference type="PIRNR" id="PIRNR000332"/>
    </source>
</evidence>
<keyword evidence="9" id="KW-1133">Transmembrane helix</keyword>
<evidence type="ECO:0000256" key="3">
    <source>
        <dbReference type="ARBA" id="ARBA00009183"/>
    </source>
</evidence>
<evidence type="ECO:0000256" key="11">
    <source>
        <dbReference type="ARBA" id="ARBA00023033"/>
    </source>
</evidence>
<evidence type="ECO:0000256" key="5">
    <source>
        <dbReference type="ARBA" id="ARBA00022692"/>
    </source>
</evidence>